<dbReference type="SUPFAM" id="SSF51206">
    <property type="entry name" value="cAMP-binding domain-like"/>
    <property type="match status" value="1"/>
</dbReference>
<protein>
    <submittedName>
        <fullName evidence="2">Crp/Fnr family transcriptional regulator</fullName>
    </submittedName>
</protein>
<keyword evidence="3" id="KW-1185">Reference proteome</keyword>
<dbReference type="InterPro" id="IPR014710">
    <property type="entry name" value="RmlC-like_jellyroll"/>
</dbReference>
<gene>
    <name evidence="2" type="ORF">J0656_03425</name>
</gene>
<dbReference type="InterPro" id="IPR000595">
    <property type="entry name" value="cNMP-bd_dom"/>
</dbReference>
<dbReference type="Proteomes" id="UP000664044">
    <property type="component" value="Unassembled WGS sequence"/>
</dbReference>
<organism evidence="2 3">
    <name type="scientific">Flagellimonas aurea</name>
    <dbReference type="NCBI Taxonomy" id="2915619"/>
    <lineage>
        <taxon>Bacteria</taxon>
        <taxon>Pseudomonadati</taxon>
        <taxon>Bacteroidota</taxon>
        <taxon>Flavobacteriia</taxon>
        <taxon>Flavobacteriales</taxon>
        <taxon>Flavobacteriaceae</taxon>
        <taxon>Flagellimonas</taxon>
    </lineage>
</organism>
<dbReference type="PROSITE" id="PS50042">
    <property type="entry name" value="CNMP_BINDING_3"/>
    <property type="match status" value="1"/>
</dbReference>
<dbReference type="Pfam" id="PF00027">
    <property type="entry name" value="cNMP_binding"/>
    <property type="match status" value="1"/>
</dbReference>
<feature type="domain" description="Cyclic nucleotide-binding" evidence="1">
    <location>
        <begin position="28"/>
        <end position="116"/>
    </location>
</feature>
<sequence>MIHQPLIEHVKKQVNASSEDLLLFTTKLREVAVAKGKFLLQPDTFVKHEYFVIDGCLSAYYLDQKGNKNIVQFAIENWWLGDFDAFYNGVPSKLYIEALEDSTLLAINYDDLQNLFQEAPIFERYFRLLVTSAFISQRKRILSSLGKSVKERYLEFCDKYPNINGRVPNYQVANYLGVTAEGLSRARKKLRELKKS</sequence>
<proteinExistence type="predicted"/>
<evidence type="ECO:0000313" key="2">
    <source>
        <dbReference type="EMBL" id="MBO0353054.1"/>
    </source>
</evidence>
<name>A0ABS3G0X0_9FLAO</name>
<comment type="caution">
    <text evidence="2">The sequence shown here is derived from an EMBL/GenBank/DDBJ whole genome shotgun (WGS) entry which is preliminary data.</text>
</comment>
<dbReference type="Gene3D" id="2.60.120.10">
    <property type="entry name" value="Jelly Rolls"/>
    <property type="match status" value="1"/>
</dbReference>
<dbReference type="CDD" id="cd00038">
    <property type="entry name" value="CAP_ED"/>
    <property type="match status" value="1"/>
</dbReference>
<evidence type="ECO:0000313" key="3">
    <source>
        <dbReference type="Proteomes" id="UP000664044"/>
    </source>
</evidence>
<dbReference type="RefSeq" id="WP_207031569.1">
    <property type="nucleotide sequence ID" value="NZ_CP159476.1"/>
</dbReference>
<dbReference type="EMBL" id="JAFLNL010000002">
    <property type="protein sequence ID" value="MBO0353054.1"/>
    <property type="molecule type" value="Genomic_DNA"/>
</dbReference>
<evidence type="ECO:0000259" key="1">
    <source>
        <dbReference type="PROSITE" id="PS50042"/>
    </source>
</evidence>
<reference evidence="2 3" key="1">
    <citation type="submission" date="2021-03" db="EMBL/GenBank/DDBJ databases">
        <title>Muricauda lutimaris sp. nov. and Muricauda ruestringensis sp. nov, two marine members of the Flavobacteriaceae isolated from deep sea sediments of Western Pacific.</title>
        <authorList>
            <person name="Zhao S."/>
            <person name="Liu R."/>
        </authorList>
    </citation>
    <scope>NUCLEOTIDE SEQUENCE [LARGE SCALE GENOMIC DNA]</scope>
    <source>
        <strain evidence="2 3">BC31-1-A7</strain>
    </source>
</reference>
<accession>A0ABS3G0X0</accession>
<dbReference type="InterPro" id="IPR018490">
    <property type="entry name" value="cNMP-bd_dom_sf"/>
</dbReference>